<keyword evidence="4" id="KW-0378">Hydrolase</keyword>
<dbReference type="Pfam" id="PF00857">
    <property type="entry name" value="Isochorismatase"/>
    <property type="match status" value="1"/>
</dbReference>
<evidence type="ECO:0000256" key="1">
    <source>
        <dbReference type="ARBA" id="ARBA00006336"/>
    </source>
</evidence>
<dbReference type="EMBL" id="CP046640">
    <property type="protein sequence ID" value="QTL96681.1"/>
    <property type="molecule type" value="Genomic_DNA"/>
</dbReference>
<evidence type="ECO:0000313" key="10">
    <source>
        <dbReference type="Proteomes" id="UP000665020"/>
    </source>
</evidence>
<dbReference type="AlphaFoldDB" id="A0A8A7K5U6"/>
<feature type="domain" description="Isochorismatase-like" evidence="8">
    <location>
        <begin position="3"/>
        <end position="168"/>
    </location>
</feature>
<dbReference type="GO" id="GO:0008936">
    <property type="term" value="F:nicotinamidase activity"/>
    <property type="evidence" value="ECO:0007669"/>
    <property type="project" value="UniProtKB-EC"/>
</dbReference>
<dbReference type="Proteomes" id="UP000665020">
    <property type="component" value="Chromosome"/>
</dbReference>
<dbReference type="InterPro" id="IPR000868">
    <property type="entry name" value="Isochorismatase-like_dom"/>
</dbReference>
<keyword evidence="3" id="KW-0479">Metal-binding</keyword>
<dbReference type="Gene3D" id="3.40.50.850">
    <property type="entry name" value="Isochorismatase-like"/>
    <property type="match status" value="1"/>
</dbReference>
<evidence type="ECO:0000259" key="8">
    <source>
        <dbReference type="Pfam" id="PF00857"/>
    </source>
</evidence>
<keyword evidence="10" id="KW-1185">Reference proteome</keyword>
<comment type="pathway">
    <text evidence="5">Cofactor biosynthesis; nicotinate biosynthesis; nicotinate from nicotinamide: step 1/1.</text>
</comment>
<dbReference type="InterPro" id="IPR036380">
    <property type="entry name" value="Isochorismatase-like_sf"/>
</dbReference>
<dbReference type="PANTHER" id="PTHR11080:SF2">
    <property type="entry name" value="LD05707P"/>
    <property type="match status" value="1"/>
</dbReference>
<evidence type="ECO:0000256" key="7">
    <source>
        <dbReference type="ARBA" id="ARBA00043224"/>
    </source>
</evidence>
<keyword evidence="2" id="KW-0662">Pyridine nucleotide biosynthesis</keyword>
<name>A0A8A7K5U6_9FIRM</name>
<reference evidence="9" key="1">
    <citation type="submission" date="2019-12" db="EMBL/GenBank/DDBJ databases">
        <authorList>
            <person name="zhang j."/>
            <person name="sun C.M."/>
        </authorList>
    </citation>
    <scope>NUCLEOTIDE SEQUENCE</scope>
    <source>
        <strain evidence="9">NS-1</strain>
    </source>
</reference>
<dbReference type="RefSeq" id="WP_230868394.1">
    <property type="nucleotide sequence ID" value="NZ_CP046640.1"/>
</dbReference>
<evidence type="ECO:0000256" key="5">
    <source>
        <dbReference type="ARBA" id="ARBA00037900"/>
    </source>
</evidence>
<proteinExistence type="inferred from homology"/>
<dbReference type="SUPFAM" id="SSF52499">
    <property type="entry name" value="Isochorismatase-like hydrolases"/>
    <property type="match status" value="1"/>
</dbReference>
<evidence type="ECO:0000256" key="3">
    <source>
        <dbReference type="ARBA" id="ARBA00022723"/>
    </source>
</evidence>
<evidence type="ECO:0000256" key="2">
    <source>
        <dbReference type="ARBA" id="ARBA00022642"/>
    </source>
</evidence>
<dbReference type="KEGG" id="ifn:GM661_01175"/>
<dbReference type="CDD" id="cd01011">
    <property type="entry name" value="nicotinamidase"/>
    <property type="match status" value="1"/>
</dbReference>
<dbReference type="EC" id="3.5.1.19" evidence="6"/>
<dbReference type="InterPro" id="IPR052347">
    <property type="entry name" value="Isochorismatase_Nicotinamidase"/>
</dbReference>
<evidence type="ECO:0000256" key="4">
    <source>
        <dbReference type="ARBA" id="ARBA00022801"/>
    </source>
</evidence>
<dbReference type="GO" id="GO:0046872">
    <property type="term" value="F:metal ion binding"/>
    <property type="evidence" value="ECO:0007669"/>
    <property type="project" value="UniProtKB-KW"/>
</dbReference>
<organism evidence="9 10">
    <name type="scientific">Iocasia fonsfrigidae</name>
    <dbReference type="NCBI Taxonomy" id="2682810"/>
    <lineage>
        <taxon>Bacteria</taxon>
        <taxon>Bacillati</taxon>
        <taxon>Bacillota</taxon>
        <taxon>Clostridia</taxon>
        <taxon>Halanaerobiales</taxon>
        <taxon>Halanaerobiaceae</taxon>
        <taxon>Iocasia</taxon>
    </lineage>
</organism>
<dbReference type="PANTHER" id="PTHR11080">
    <property type="entry name" value="PYRAZINAMIDASE/NICOTINAMIDASE"/>
    <property type="match status" value="1"/>
</dbReference>
<sequence length="177" mass="19711">MKALLIVDLQNDFCPGGKLAVPDGGKVVPVINQLLDKFPLVLASQDWHPVKTVHFDKWPVHCVRESEGAKLHPDLKRKKITKVFLKGTDNKDDGYSVFEATNDDLEGFLRGNNVEELYLTGLATEYCVKATAIDAVEKGFKVFVIREGVAGIKEEDVEKAVKEMESKGINYINYSSI</sequence>
<accession>A0A8A7K5U6</accession>
<dbReference type="GO" id="GO:0019363">
    <property type="term" value="P:pyridine nucleotide biosynthetic process"/>
    <property type="evidence" value="ECO:0007669"/>
    <property type="project" value="UniProtKB-KW"/>
</dbReference>
<comment type="similarity">
    <text evidence="1">Belongs to the isochorismatase family.</text>
</comment>
<protein>
    <recommendedName>
        <fullName evidence="6">nicotinamidase</fullName>
        <ecNumber evidence="6">3.5.1.19</ecNumber>
    </recommendedName>
    <alternativeName>
        <fullName evidence="7">Nicotinamide deamidase</fullName>
    </alternativeName>
</protein>
<gene>
    <name evidence="9" type="ORF">GM661_01175</name>
</gene>
<evidence type="ECO:0000313" key="9">
    <source>
        <dbReference type="EMBL" id="QTL96681.1"/>
    </source>
</evidence>
<evidence type="ECO:0000256" key="6">
    <source>
        <dbReference type="ARBA" id="ARBA00039017"/>
    </source>
</evidence>